<accession>A0A9D2KYQ7</accession>
<dbReference type="PROSITE" id="PS50893">
    <property type="entry name" value="ABC_TRANSPORTER_2"/>
    <property type="match status" value="1"/>
</dbReference>
<evidence type="ECO:0000256" key="5">
    <source>
        <dbReference type="ARBA" id="ARBA00022989"/>
    </source>
</evidence>
<evidence type="ECO:0000259" key="9">
    <source>
        <dbReference type="PROSITE" id="PS50929"/>
    </source>
</evidence>
<dbReference type="Proteomes" id="UP000886858">
    <property type="component" value="Unassembled WGS sequence"/>
</dbReference>
<keyword evidence="5 7" id="KW-1133">Transmembrane helix</keyword>
<sequence>MKILAAVMSAALTAANLVILQKLIDSIVAASGRNFSFQIPVWAVLLVTSEFLSSNRNHFGTLIDLSLERGLNRYLPERIVEKCRTISYASFENKEKQDILKRVNEQPVAKIMYIFNLACAVLSDLLSVFSLTFLFLTISLLLPVFFAAAMLLVARLTFLASGLMEDLFFEQTVSERKMEYFRSLFLDRHSLAELKFFHAIDHIKGRWEKCADSVLRDRLAATMRSQRYFAMSCGVLVIWVALVTAVLIGRLSGGHITIGVFVSMVSSSFTVLDLGNQIARNLADFSRKALEVRYLKLFFNLPDEENRDAGIPKNTCIEFRHVSFQYPGTERMVLKDVSFRIEPGESVAIVGENGAGKSTLIKLLCGLYPPTQGSVTIGGMEVSRISQEVLSRIIRVVFQDFQDYWFSLRENVTLGNRELKHHDTEIREALENVNFSGIASLDMPLGKLEEHAADLSRGQWQRLAIARACFADNKQSLMIFDEPSASLDPIAESRMYAMIYGLLKGRSCILISHRLASAKMADRILVFKQGMLSEDGTHEELIKQGGDYCKMWSAQSSWY</sequence>
<dbReference type="InterPro" id="IPR036640">
    <property type="entry name" value="ABC1_TM_sf"/>
</dbReference>
<dbReference type="InterPro" id="IPR003439">
    <property type="entry name" value="ABC_transporter-like_ATP-bd"/>
</dbReference>
<dbReference type="GO" id="GO:0034040">
    <property type="term" value="F:ATPase-coupled lipid transmembrane transporter activity"/>
    <property type="evidence" value="ECO:0007669"/>
    <property type="project" value="TreeGrafter"/>
</dbReference>
<evidence type="ECO:0000256" key="6">
    <source>
        <dbReference type="ARBA" id="ARBA00023136"/>
    </source>
</evidence>
<name>A0A9D2KYQ7_9FIRM</name>
<evidence type="ECO:0000313" key="11">
    <source>
        <dbReference type="Proteomes" id="UP000886858"/>
    </source>
</evidence>
<dbReference type="Gene3D" id="1.20.1560.10">
    <property type="entry name" value="ABC transporter type 1, transmembrane domain"/>
    <property type="match status" value="1"/>
</dbReference>
<evidence type="ECO:0000256" key="2">
    <source>
        <dbReference type="ARBA" id="ARBA00022692"/>
    </source>
</evidence>
<evidence type="ECO:0000256" key="7">
    <source>
        <dbReference type="SAM" id="Phobius"/>
    </source>
</evidence>
<feature type="transmembrane region" description="Helical" evidence="7">
    <location>
        <begin position="111"/>
        <end position="138"/>
    </location>
</feature>
<keyword evidence="3" id="KW-0547">Nucleotide-binding</keyword>
<keyword evidence="4 10" id="KW-0067">ATP-binding</keyword>
<proteinExistence type="predicted"/>
<gene>
    <name evidence="10" type="ORF">H9717_00210</name>
</gene>
<evidence type="ECO:0000256" key="3">
    <source>
        <dbReference type="ARBA" id="ARBA00022741"/>
    </source>
</evidence>
<dbReference type="InterPro" id="IPR039421">
    <property type="entry name" value="Type_1_exporter"/>
</dbReference>
<reference evidence="10" key="1">
    <citation type="journal article" date="2021" name="PeerJ">
        <title>Extensive microbial diversity within the chicken gut microbiome revealed by metagenomics and culture.</title>
        <authorList>
            <person name="Gilroy R."/>
            <person name="Ravi A."/>
            <person name="Getino M."/>
            <person name="Pursley I."/>
            <person name="Horton D.L."/>
            <person name="Alikhan N.F."/>
            <person name="Baker D."/>
            <person name="Gharbi K."/>
            <person name="Hall N."/>
            <person name="Watson M."/>
            <person name="Adriaenssens E.M."/>
            <person name="Foster-Nyarko E."/>
            <person name="Jarju S."/>
            <person name="Secka A."/>
            <person name="Antonio M."/>
            <person name="Oren A."/>
            <person name="Chaudhuri R.R."/>
            <person name="La Ragione R."/>
            <person name="Hildebrand F."/>
            <person name="Pallen M.J."/>
        </authorList>
    </citation>
    <scope>NUCLEOTIDE SEQUENCE</scope>
    <source>
        <strain evidence="10">CHK179-7159</strain>
    </source>
</reference>
<comment type="subcellular location">
    <subcellularLocation>
        <location evidence="1">Cell membrane</location>
        <topology evidence="1">Multi-pass membrane protein</topology>
    </subcellularLocation>
</comment>
<feature type="domain" description="ABC transporter" evidence="8">
    <location>
        <begin position="317"/>
        <end position="554"/>
    </location>
</feature>
<feature type="domain" description="ABC transmembrane type-1" evidence="9">
    <location>
        <begin position="3"/>
        <end position="287"/>
    </location>
</feature>
<dbReference type="PANTHER" id="PTHR24221">
    <property type="entry name" value="ATP-BINDING CASSETTE SUB-FAMILY B"/>
    <property type="match status" value="1"/>
</dbReference>
<dbReference type="AlphaFoldDB" id="A0A9D2KYQ7"/>
<dbReference type="EMBL" id="DWYY01000003">
    <property type="protein sequence ID" value="HJA91544.1"/>
    <property type="molecule type" value="Genomic_DNA"/>
</dbReference>
<keyword evidence="6 7" id="KW-0472">Membrane</keyword>
<protein>
    <submittedName>
        <fullName evidence="10">ABC transporter ATP-binding protein/permease</fullName>
    </submittedName>
</protein>
<dbReference type="InterPro" id="IPR011527">
    <property type="entry name" value="ABC1_TM_dom"/>
</dbReference>
<dbReference type="PANTHER" id="PTHR24221:SF646">
    <property type="entry name" value="HAEMOLYSIN SECRETION ATP-BINDING PROTEIN"/>
    <property type="match status" value="1"/>
</dbReference>
<dbReference type="Pfam" id="PF00005">
    <property type="entry name" value="ABC_tran"/>
    <property type="match status" value="1"/>
</dbReference>
<dbReference type="GO" id="GO:0005524">
    <property type="term" value="F:ATP binding"/>
    <property type="evidence" value="ECO:0007669"/>
    <property type="project" value="UniProtKB-KW"/>
</dbReference>
<dbReference type="Gene3D" id="3.40.50.300">
    <property type="entry name" value="P-loop containing nucleotide triphosphate hydrolases"/>
    <property type="match status" value="1"/>
</dbReference>
<dbReference type="InterPro" id="IPR027417">
    <property type="entry name" value="P-loop_NTPase"/>
</dbReference>
<organism evidence="10 11">
    <name type="scientific">Candidatus Eisenbergiella merdipullorum</name>
    <dbReference type="NCBI Taxonomy" id="2838553"/>
    <lineage>
        <taxon>Bacteria</taxon>
        <taxon>Bacillati</taxon>
        <taxon>Bacillota</taxon>
        <taxon>Clostridia</taxon>
        <taxon>Lachnospirales</taxon>
        <taxon>Lachnospiraceae</taxon>
        <taxon>Eisenbergiella</taxon>
    </lineage>
</organism>
<dbReference type="CDD" id="cd03228">
    <property type="entry name" value="ABCC_MRP_Like"/>
    <property type="match status" value="1"/>
</dbReference>
<keyword evidence="2 7" id="KW-0812">Transmembrane</keyword>
<dbReference type="GO" id="GO:0005886">
    <property type="term" value="C:plasma membrane"/>
    <property type="evidence" value="ECO:0007669"/>
    <property type="project" value="UniProtKB-SubCell"/>
</dbReference>
<dbReference type="GO" id="GO:0140359">
    <property type="term" value="F:ABC-type transporter activity"/>
    <property type="evidence" value="ECO:0007669"/>
    <property type="project" value="InterPro"/>
</dbReference>
<evidence type="ECO:0000256" key="4">
    <source>
        <dbReference type="ARBA" id="ARBA00022840"/>
    </source>
</evidence>
<dbReference type="SUPFAM" id="SSF52540">
    <property type="entry name" value="P-loop containing nucleoside triphosphate hydrolases"/>
    <property type="match status" value="1"/>
</dbReference>
<feature type="transmembrane region" description="Helical" evidence="7">
    <location>
        <begin position="228"/>
        <end position="248"/>
    </location>
</feature>
<dbReference type="InterPro" id="IPR003593">
    <property type="entry name" value="AAA+_ATPase"/>
</dbReference>
<dbReference type="SMART" id="SM00382">
    <property type="entry name" value="AAA"/>
    <property type="match status" value="1"/>
</dbReference>
<dbReference type="SUPFAM" id="SSF90123">
    <property type="entry name" value="ABC transporter transmembrane region"/>
    <property type="match status" value="1"/>
</dbReference>
<comment type="caution">
    <text evidence="10">The sequence shown here is derived from an EMBL/GenBank/DDBJ whole genome shotgun (WGS) entry which is preliminary data.</text>
</comment>
<dbReference type="PROSITE" id="PS50929">
    <property type="entry name" value="ABC_TM1F"/>
    <property type="match status" value="1"/>
</dbReference>
<evidence type="ECO:0000313" key="10">
    <source>
        <dbReference type="EMBL" id="HJA91544.1"/>
    </source>
</evidence>
<evidence type="ECO:0000259" key="8">
    <source>
        <dbReference type="PROSITE" id="PS50893"/>
    </source>
</evidence>
<evidence type="ECO:0000256" key="1">
    <source>
        <dbReference type="ARBA" id="ARBA00004651"/>
    </source>
</evidence>
<dbReference type="GO" id="GO:0016887">
    <property type="term" value="F:ATP hydrolysis activity"/>
    <property type="evidence" value="ECO:0007669"/>
    <property type="project" value="InterPro"/>
</dbReference>
<reference evidence="10" key="2">
    <citation type="submission" date="2021-04" db="EMBL/GenBank/DDBJ databases">
        <authorList>
            <person name="Gilroy R."/>
        </authorList>
    </citation>
    <scope>NUCLEOTIDE SEQUENCE</scope>
    <source>
        <strain evidence="10">CHK179-7159</strain>
    </source>
</reference>
<feature type="transmembrane region" description="Helical" evidence="7">
    <location>
        <begin position="144"/>
        <end position="169"/>
    </location>
</feature>